<dbReference type="Proteomes" id="UP001529510">
    <property type="component" value="Unassembled WGS sequence"/>
</dbReference>
<feature type="non-terminal residue" evidence="1">
    <location>
        <position position="1"/>
    </location>
</feature>
<evidence type="ECO:0000313" key="1">
    <source>
        <dbReference type="EMBL" id="KAL0166459.1"/>
    </source>
</evidence>
<organism evidence="1 2">
    <name type="scientific">Cirrhinus mrigala</name>
    <name type="common">Mrigala</name>
    <dbReference type="NCBI Taxonomy" id="683832"/>
    <lineage>
        <taxon>Eukaryota</taxon>
        <taxon>Metazoa</taxon>
        <taxon>Chordata</taxon>
        <taxon>Craniata</taxon>
        <taxon>Vertebrata</taxon>
        <taxon>Euteleostomi</taxon>
        <taxon>Actinopterygii</taxon>
        <taxon>Neopterygii</taxon>
        <taxon>Teleostei</taxon>
        <taxon>Ostariophysi</taxon>
        <taxon>Cypriniformes</taxon>
        <taxon>Cyprinidae</taxon>
        <taxon>Labeoninae</taxon>
        <taxon>Labeonini</taxon>
        <taxon>Cirrhinus</taxon>
    </lineage>
</organism>
<keyword evidence="2" id="KW-1185">Reference proteome</keyword>
<protein>
    <submittedName>
        <fullName evidence="1">Uncharacterized protein</fullName>
    </submittedName>
</protein>
<accession>A0ABD0NX54</accession>
<sequence>DLSEPLLMLYGMPEEEKADSEEPTFEVTEAVADVELFGFGTNTRSIHVLSGV</sequence>
<dbReference type="AlphaFoldDB" id="A0ABD0NX54"/>
<reference evidence="1 2" key="1">
    <citation type="submission" date="2024-05" db="EMBL/GenBank/DDBJ databases">
        <title>Genome sequencing and assembly of Indian major carp, Cirrhinus mrigala (Hamilton, 1822).</title>
        <authorList>
            <person name="Mohindra V."/>
            <person name="Chowdhury L.M."/>
            <person name="Lal K."/>
            <person name="Jena J.K."/>
        </authorList>
    </citation>
    <scope>NUCLEOTIDE SEQUENCE [LARGE SCALE GENOMIC DNA]</scope>
    <source>
        <strain evidence="1">CM1030</strain>
        <tissue evidence="1">Blood</tissue>
    </source>
</reference>
<gene>
    <name evidence="1" type="ORF">M9458_038303</name>
</gene>
<dbReference type="EMBL" id="JAMKFB020000019">
    <property type="protein sequence ID" value="KAL0166459.1"/>
    <property type="molecule type" value="Genomic_DNA"/>
</dbReference>
<comment type="caution">
    <text evidence="1">The sequence shown here is derived from an EMBL/GenBank/DDBJ whole genome shotgun (WGS) entry which is preliminary data.</text>
</comment>
<evidence type="ECO:0000313" key="2">
    <source>
        <dbReference type="Proteomes" id="UP001529510"/>
    </source>
</evidence>
<name>A0ABD0NX54_CIRMR</name>
<proteinExistence type="predicted"/>
<feature type="non-terminal residue" evidence="1">
    <location>
        <position position="52"/>
    </location>
</feature>